<evidence type="ECO:0000313" key="5">
    <source>
        <dbReference type="Proteomes" id="UP000831768"/>
    </source>
</evidence>
<evidence type="ECO:0000259" key="3">
    <source>
        <dbReference type="Pfam" id="PF04967"/>
    </source>
</evidence>
<organism evidence="4 5">
    <name type="scientific">Halocatena salina</name>
    <dbReference type="NCBI Taxonomy" id="2934340"/>
    <lineage>
        <taxon>Archaea</taxon>
        <taxon>Methanobacteriati</taxon>
        <taxon>Methanobacteriota</taxon>
        <taxon>Stenosarchaea group</taxon>
        <taxon>Halobacteria</taxon>
        <taxon>Halobacteriales</taxon>
        <taxon>Natronomonadaceae</taxon>
        <taxon>Halocatena</taxon>
    </lineage>
</organism>
<evidence type="ECO:0000256" key="1">
    <source>
        <dbReference type="ARBA" id="ARBA00023015"/>
    </source>
</evidence>
<keyword evidence="4" id="KW-0614">Plasmid</keyword>
<dbReference type="PANTHER" id="PTHR34236">
    <property type="entry name" value="DIMETHYL SULFOXIDE REDUCTASE TRANSCRIPTIONAL ACTIVATOR"/>
    <property type="match status" value="1"/>
</dbReference>
<keyword evidence="5" id="KW-1185">Reference proteome</keyword>
<dbReference type="RefSeq" id="WP_247995858.1">
    <property type="nucleotide sequence ID" value="NZ_CP096022.1"/>
</dbReference>
<dbReference type="AlphaFoldDB" id="A0A8U0A8A3"/>
<dbReference type="GeneID" id="71929940"/>
<keyword evidence="1" id="KW-0805">Transcription regulation</keyword>
<dbReference type="EMBL" id="CP096022">
    <property type="protein sequence ID" value="UPM45204.1"/>
    <property type="molecule type" value="Genomic_DNA"/>
</dbReference>
<protein>
    <submittedName>
        <fullName evidence="4">Helix-turn-helix domain-containing protein</fullName>
    </submittedName>
</protein>
<gene>
    <name evidence="4" type="ORF">MW046_17795</name>
</gene>
<dbReference type="Proteomes" id="UP000831768">
    <property type="component" value="Plasmid unnamed3"/>
</dbReference>
<dbReference type="InterPro" id="IPR036388">
    <property type="entry name" value="WH-like_DNA-bd_sf"/>
</dbReference>
<name>A0A8U0A8A3_9EURY</name>
<accession>A0A8U0A8A3</accession>
<dbReference type="Gene3D" id="1.10.10.10">
    <property type="entry name" value="Winged helix-like DNA-binding domain superfamily/Winged helix DNA-binding domain"/>
    <property type="match status" value="1"/>
</dbReference>
<sequence length="225" mass="24814">MTVTAELLISSPSLPFVSFAESLPSNQLECEHGLCLGGDSQVFVVHLDPADGVTEDDLIALDEVVGTTPIGRESGRDVYQLSVKLEDIVSEAFVPGRFAKAQIELTIITSEGWYEKKIFRDYESFNNMRNHCDEHGIRVDLISITQDSPSPDEHTQYGLTDRQYEALALAISRGYYDNPRQATAGDLAEEMGISQPSMSNLLRRGERQLLTSTIGTQPSLTNLST</sequence>
<evidence type="ECO:0000256" key="2">
    <source>
        <dbReference type="ARBA" id="ARBA00023163"/>
    </source>
</evidence>
<dbReference type="KEGG" id="haad:MW046_17795"/>
<proteinExistence type="predicted"/>
<geneLocation type="plasmid" evidence="4 5">
    <name>unnamed3</name>
</geneLocation>
<dbReference type="PANTHER" id="PTHR34236:SF1">
    <property type="entry name" value="DIMETHYL SULFOXIDE REDUCTASE TRANSCRIPTIONAL ACTIVATOR"/>
    <property type="match status" value="1"/>
</dbReference>
<dbReference type="InterPro" id="IPR007050">
    <property type="entry name" value="HTH_bacterioopsin"/>
</dbReference>
<reference evidence="4" key="1">
    <citation type="submission" date="2022-04" db="EMBL/GenBank/DDBJ databases">
        <title>Halocatena sp. nov., isolated from a salt lake.</title>
        <authorList>
            <person name="Cui H.-L."/>
        </authorList>
    </citation>
    <scope>NUCLEOTIDE SEQUENCE</scope>
    <source>
        <strain evidence="4">AD-1</strain>
        <plasmid evidence="4">unnamed3</plasmid>
    </source>
</reference>
<feature type="domain" description="HTH bat-type" evidence="3">
    <location>
        <begin position="159"/>
        <end position="210"/>
    </location>
</feature>
<dbReference type="Pfam" id="PF04967">
    <property type="entry name" value="HTH_10"/>
    <property type="match status" value="1"/>
</dbReference>
<evidence type="ECO:0000313" key="4">
    <source>
        <dbReference type="EMBL" id="UPM45204.1"/>
    </source>
</evidence>
<keyword evidence="2" id="KW-0804">Transcription</keyword>